<gene>
    <name evidence="2" type="ORF">RhiirC2_299</name>
</gene>
<accession>A0A2N1P4A1</accession>
<feature type="transmembrane region" description="Helical" evidence="1">
    <location>
        <begin position="12"/>
        <end position="32"/>
    </location>
</feature>
<keyword evidence="1" id="KW-1133">Transmembrane helix</keyword>
<dbReference type="AlphaFoldDB" id="A0A2N1P4A1"/>
<evidence type="ECO:0000313" key="3">
    <source>
        <dbReference type="Proteomes" id="UP000233469"/>
    </source>
</evidence>
<evidence type="ECO:0000256" key="1">
    <source>
        <dbReference type="SAM" id="Phobius"/>
    </source>
</evidence>
<protein>
    <submittedName>
        <fullName evidence="2">Uncharacterized protein</fullName>
    </submittedName>
</protein>
<evidence type="ECO:0000313" key="2">
    <source>
        <dbReference type="EMBL" id="PKK81010.1"/>
    </source>
</evidence>
<organism evidence="2 3">
    <name type="scientific">Rhizophagus irregularis</name>
    <dbReference type="NCBI Taxonomy" id="588596"/>
    <lineage>
        <taxon>Eukaryota</taxon>
        <taxon>Fungi</taxon>
        <taxon>Fungi incertae sedis</taxon>
        <taxon>Mucoromycota</taxon>
        <taxon>Glomeromycotina</taxon>
        <taxon>Glomeromycetes</taxon>
        <taxon>Glomerales</taxon>
        <taxon>Glomeraceae</taxon>
        <taxon>Rhizophagus</taxon>
    </lineage>
</organism>
<comment type="caution">
    <text evidence="2">The sequence shown here is derived from an EMBL/GenBank/DDBJ whole genome shotgun (WGS) entry which is preliminary data.</text>
</comment>
<reference evidence="2 3" key="2">
    <citation type="submission" date="2017-10" db="EMBL/GenBank/DDBJ databases">
        <title>Extensive intraspecific genome diversity in a model arbuscular mycorrhizal fungus.</title>
        <authorList>
            <person name="Chen E.C.H."/>
            <person name="Morin E."/>
            <person name="Baudet D."/>
            <person name="Noel J."/>
            <person name="Ndikumana S."/>
            <person name="Charron P."/>
            <person name="St-Onge C."/>
            <person name="Giorgi J."/>
            <person name="Grigoriev I.V."/>
            <person name="Roux C."/>
            <person name="Martin F.M."/>
            <person name="Corradi N."/>
        </authorList>
    </citation>
    <scope>NUCLEOTIDE SEQUENCE [LARGE SCALE GENOMIC DNA]</scope>
    <source>
        <strain evidence="2 3">C2</strain>
    </source>
</reference>
<dbReference type="Proteomes" id="UP000233469">
    <property type="component" value="Unassembled WGS sequence"/>
</dbReference>
<keyword evidence="1" id="KW-0472">Membrane</keyword>
<keyword evidence="1" id="KW-0812">Transmembrane</keyword>
<name>A0A2N1P4A1_9GLOM</name>
<dbReference type="EMBL" id="LLXL01000001">
    <property type="protein sequence ID" value="PKK81010.1"/>
    <property type="molecule type" value="Genomic_DNA"/>
</dbReference>
<reference evidence="2 3" key="1">
    <citation type="submission" date="2016-04" db="EMBL/GenBank/DDBJ databases">
        <title>Genome analyses suggest a sexual origin of heterokaryosis in a supposedly ancient asexual fungus.</title>
        <authorList>
            <person name="Ropars J."/>
            <person name="Sedzielewska K."/>
            <person name="Noel J."/>
            <person name="Charron P."/>
            <person name="Farinelli L."/>
            <person name="Marton T."/>
            <person name="Kruger M."/>
            <person name="Pelin A."/>
            <person name="Brachmann A."/>
            <person name="Corradi N."/>
        </authorList>
    </citation>
    <scope>NUCLEOTIDE SEQUENCE [LARGE SCALE GENOMIC DNA]</scope>
    <source>
        <strain evidence="2 3">C2</strain>
    </source>
</reference>
<proteinExistence type="predicted"/>
<feature type="transmembrane region" description="Helical" evidence="1">
    <location>
        <begin position="38"/>
        <end position="62"/>
    </location>
</feature>
<sequence>MHDYVATVKSRYIVWAQSIYVNSIFRTFFSYVGLVVGLKKICICSLLITIVFFLYLPILYLIKSMFDYIQGKQKKTNKIMQKNVFSM</sequence>